<evidence type="ECO:0000256" key="5">
    <source>
        <dbReference type="ARBA" id="ARBA00023163"/>
    </source>
</evidence>
<evidence type="ECO:0000256" key="1">
    <source>
        <dbReference type="ARBA" id="ARBA00004123"/>
    </source>
</evidence>
<dbReference type="EMBL" id="CAJHUB010000764">
    <property type="protein sequence ID" value="CAD7687861.1"/>
    <property type="molecule type" value="Genomic_DNA"/>
</dbReference>
<evidence type="ECO:0000256" key="6">
    <source>
        <dbReference type="ARBA" id="ARBA00023242"/>
    </source>
</evidence>
<comment type="similarity">
    <text evidence="2">Belongs to the SAP30 family.</text>
</comment>
<feature type="domain" description="Histone deacetylase complex subunit SAP30 Sin3 binding" evidence="7">
    <location>
        <begin position="106"/>
        <end position="133"/>
    </location>
</feature>
<evidence type="ECO:0000256" key="2">
    <source>
        <dbReference type="ARBA" id="ARBA00006283"/>
    </source>
</evidence>
<comment type="subcellular location">
    <subcellularLocation>
        <location evidence="1">Nucleus</location>
    </subcellularLocation>
</comment>
<dbReference type="Proteomes" id="UP000645828">
    <property type="component" value="Unassembled WGS sequence"/>
</dbReference>
<dbReference type="InterPro" id="IPR038291">
    <property type="entry name" value="SAP30_C_sf"/>
</dbReference>
<gene>
    <name evidence="8" type="ORF">NYPRO_LOCUS20654</name>
</gene>
<keyword evidence="6" id="KW-0539">Nucleus</keyword>
<sequence>MLGTNFPAQQSSLFTSTELRNPSPFLLFDGQSPPMCPLPKSPESKTFFFFYDCDSHRERIMETESQQFLLRKLGAIRSEGTRRQTACDQGSAQVVGDLNLFDLYQLQVNILRRYERHFKLSTRPGLNKAQLVEIKDTLTYFIYSVKNDKNKSALEVDSGVHQERWN</sequence>
<dbReference type="InterPro" id="IPR024145">
    <property type="entry name" value="His_deAcase_SAP30/SAP30L"/>
</dbReference>
<evidence type="ECO:0000259" key="7">
    <source>
        <dbReference type="Pfam" id="PF13867"/>
    </source>
</evidence>
<protein>
    <submittedName>
        <fullName evidence="8">(raccoon dog) hypothetical protein</fullName>
    </submittedName>
</protein>
<keyword evidence="9" id="KW-1185">Reference proteome</keyword>
<dbReference type="AlphaFoldDB" id="A0A811ZGC7"/>
<dbReference type="Gene3D" id="6.10.160.20">
    <property type="match status" value="1"/>
</dbReference>
<keyword evidence="3" id="KW-0678">Repressor</keyword>
<comment type="caution">
    <text evidence="8">The sequence shown here is derived from an EMBL/GenBank/DDBJ whole genome shotgun (WGS) entry which is preliminary data.</text>
</comment>
<dbReference type="InterPro" id="IPR025718">
    <property type="entry name" value="SAP30_Sin3-bd"/>
</dbReference>
<accession>A0A811ZGC7</accession>
<dbReference type="PANTHER" id="PTHR13286">
    <property type="entry name" value="SAP30"/>
    <property type="match status" value="1"/>
</dbReference>
<evidence type="ECO:0000256" key="3">
    <source>
        <dbReference type="ARBA" id="ARBA00022491"/>
    </source>
</evidence>
<reference evidence="8" key="1">
    <citation type="submission" date="2020-12" db="EMBL/GenBank/DDBJ databases">
        <authorList>
            <consortium name="Molecular Ecology Group"/>
        </authorList>
    </citation>
    <scope>NUCLEOTIDE SEQUENCE</scope>
    <source>
        <strain evidence="8">TBG_1078</strain>
    </source>
</reference>
<evidence type="ECO:0000313" key="9">
    <source>
        <dbReference type="Proteomes" id="UP000645828"/>
    </source>
</evidence>
<dbReference type="GO" id="GO:0006355">
    <property type="term" value="P:regulation of DNA-templated transcription"/>
    <property type="evidence" value="ECO:0007669"/>
    <property type="project" value="TreeGrafter"/>
</dbReference>
<keyword evidence="4" id="KW-0805">Transcription regulation</keyword>
<evidence type="ECO:0000313" key="8">
    <source>
        <dbReference type="EMBL" id="CAD7687861.1"/>
    </source>
</evidence>
<evidence type="ECO:0000256" key="4">
    <source>
        <dbReference type="ARBA" id="ARBA00023015"/>
    </source>
</evidence>
<dbReference type="Pfam" id="PF13867">
    <property type="entry name" value="SAP30_Sin3_bdg"/>
    <property type="match status" value="1"/>
</dbReference>
<dbReference type="GO" id="GO:0000118">
    <property type="term" value="C:histone deacetylase complex"/>
    <property type="evidence" value="ECO:0007669"/>
    <property type="project" value="TreeGrafter"/>
</dbReference>
<proteinExistence type="inferred from homology"/>
<dbReference type="PANTHER" id="PTHR13286:SF7">
    <property type="entry name" value="HISTONE DEACETYLASE COMPLEX SUBUNIT SAP30"/>
    <property type="match status" value="1"/>
</dbReference>
<name>A0A811ZGC7_NYCPR</name>
<dbReference type="GO" id="GO:0003712">
    <property type="term" value="F:transcription coregulator activity"/>
    <property type="evidence" value="ECO:0007669"/>
    <property type="project" value="TreeGrafter"/>
</dbReference>
<keyword evidence="5" id="KW-0804">Transcription</keyword>
<organism evidence="8 9">
    <name type="scientific">Nyctereutes procyonoides</name>
    <name type="common">Raccoon dog</name>
    <name type="synonym">Canis procyonoides</name>
    <dbReference type="NCBI Taxonomy" id="34880"/>
    <lineage>
        <taxon>Eukaryota</taxon>
        <taxon>Metazoa</taxon>
        <taxon>Chordata</taxon>
        <taxon>Craniata</taxon>
        <taxon>Vertebrata</taxon>
        <taxon>Euteleostomi</taxon>
        <taxon>Mammalia</taxon>
        <taxon>Eutheria</taxon>
        <taxon>Laurasiatheria</taxon>
        <taxon>Carnivora</taxon>
        <taxon>Caniformia</taxon>
        <taxon>Canidae</taxon>
        <taxon>Nyctereutes</taxon>
    </lineage>
</organism>